<feature type="chain" id="PRO_5030759479" description="Lysozyme inhibitor" evidence="1">
    <location>
        <begin position="19"/>
        <end position="144"/>
    </location>
</feature>
<organism evidence="2 3">
    <name type="scientific">Neisseria brasiliensis</name>
    <dbReference type="NCBI Taxonomy" id="2666100"/>
    <lineage>
        <taxon>Bacteria</taxon>
        <taxon>Pseudomonadati</taxon>
        <taxon>Pseudomonadota</taxon>
        <taxon>Betaproteobacteria</taxon>
        <taxon>Neisseriales</taxon>
        <taxon>Neisseriaceae</taxon>
        <taxon>Neisseria</taxon>
    </lineage>
</organism>
<sequence length="144" mass="16667">MKKYLIAFVLAIAPVAHAADHVIFFCTNAQGKQVRVTEQGGKFRYQFGKPKRAELVFENDRQEAIDRSPRWGGIGRDLWTNLVLQNGDYQYALFSSMDRLSPRHETVYGVTVHRLVNGEEQYVTQVKCSKKRRIVVNFPEELMF</sequence>
<name>A0A7X2GZ73_9NEIS</name>
<evidence type="ECO:0000256" key="1">
    <source>
        <dbReference type="SAM" id="SignalP"/>
    </source>
</evidence>
<protein>
    <recommendedName>
        <fullName evidence="4">Lysozyme inhibitor</fullName>
    </recommendedName>
</protein>
<reference evidence="2" key="1">
    <citation type="journal article" name="Emerg. Infect. Dis.">
        <title>Two cases of a newly characterized neisseria species.</title>
        <authorList>
            <person name="Mustapha M."/>
            <person name="Lemos A.P.S."/>
            <person name="Harrison L.H."/>
            <person name="Vantyne D."/>
            <person name="Sacchi C.T."/>
        </authorList>
    </citation>
    <scope>NUCLEOTIDE SEQUENCE</scope>
    <source>
        <strain evidence="2">N.95.16</strain>
    </source>
</reference>
<dbReference type="EMBL" id="WJXO01000001">
    <property type="protein sequence ID" value="MRN38379.1"/>
    <property type="molecule type" value="Genomic_DNA"/>
</dbReference>
<evidence type="ECO:0000313" key="2">
    <source>
        <dbReference type="EMBL" id="MRN38379.1"/>
    </source>
</evidence>
<dbReference type="RefSeq" id="WP_095503296.1">
    <property type="nucleotide sequence ID" value="NZ_WJXO01000001.1"/>
</dbReference>
<evidence type="ECO:0000313" key="3">
    <source>
        <dbReference type="Proteomes" id="UP000486297"/>
    </source>
</evidence>
<proteinExistence type="predicted"/>
<feature type="signal peptide" evidence="1">
    <location>
        <begin position="1"/>
        <end position="18"/>
    </location>
</feature>
<accession>A0A7X2GZ73</accession>
<keyword evidence="3" id="KW-1185">Reference proteome</keyword>
<evidence type="ECO:0008006" key="4">
    <source>
        <dbReference type="Google" id="ProtNLM"/>
    </source>
</evidence>
<comment type="caution">
    <text evidence="2">The sequence shown here is derived from an EMBL/GenBank/DDBJ whole genome shotgun (WGS) entry which is preliminary data.</text>
</comment>
<keyword evidence="1" id="KW-0732">Signal</keyword>
<gene>
    <name evidence="2" type="ORF">GJU80_07780</name>
</gene>
<dbReference type="Proteomes" id="UP000486297">
    <property type="component" value="Unassembled WGS sequence"/>
</dbReference>
<dbReference type="AlphaFoldDB" id="A0A7X2GZ73"/>